<keyword evidence="1" id="KW-0805">Transcription regulation</keyword>
<keyword evidence="6" id="KW-1185">Reference proteome</keyword>
<dbReference type="InterPro" id="IPR050204">
    <property type="entry name" value="AraC_XylS_family_regulators"/>
</dbReference>
<feature type="domain" description="HTH araC/xylS-type" evidence="4">
    <location>
        <begin position="157"/>
        <end position="255"/>
    </location>
</feature>
<name>A0ABP9RHT5_9GAMM</name>
<organism evidence="5 6">
    <name type="scientific">Modicisalibacter zincidurans</name>
    <dbReference type="NCBI Taxonomy" id="1178777"/>
    <lineage>
        <taxon>Bacteria</taxon>
        <taxon>Pseudomonadati</taxon>
        <taxon>Pseudomonadota</taxon>
        <taxon>Gammaproteobacteria</taxon>
        <taxon>Oceanospirillales</taxon>
        <taxon>Halomonadaceae</taxon>
        <taxon>Modicisalibacter</taxon>
    </lineage>
</organism>
<reference evidence="6" key="1">
    <citation type="journal article" date="2019" name="Int. J. Syst. Evol. Microbiol.">
        <title>The Global Catalogue of Microorganisms (GCM) 10K type strain sequencing project: providing services to taxonomists for standard genome sequencing and annotation.</title>
        <authorList>
            <consortium name="The Broad Institute Genomics Platform"/>
            <consortium name="The Broad Institute Genome Sequencing Center for Infectious Disease"/>
            <person name="Wu L."/>
            <person name="Ma J."/>
        </authorList>
    </citation>
    <scope>NUCLEOTIDE SEQUENCE [LARGE SCALE GENOMIC DNA]</scope>
    <source>
        <strain evidence="6">JCM 18472</strain>
    </source>
</reference>
<gene>
    <name evidence="5" type="ORF">GCM10023342_27370</name>
</gene>
<dbReference type="SMART" id="SM00342">
    <property type="entry name" value="HTH_ARAC"/>
    <property type="match status" value="1"/>
</dbReference>
<keyword evidence="3" id="KW-0804">Transcription</keyword>
<dbReference type="InterPro" id="IPR018062">
    <property type="entry name" value="HTH_AraC-typ_CS"/>
</dbReference>
<evidence type="ECO:0000313" key="5">
    <source>
        <dbReference type="EMBL" id="GAA5178010.1"/>
    </source>
</evidence>
<dbReference type="PROSITE" id="PS01124">
    <property type="entry name" value="HTH_ARAC_FAMILY_2"/>
    <property type="match status" value="1"/>
</dbReference>
<dbReference type="InterPro" id="IPR018060">
    <property type="entry name" value="HTH_AraC"/>
</dbReference>
<evidence type="ECO:0000256" key="1">
    <source>
        <dbReference type="ARBA" id="ARBA00023015"/>
    </source>
</evidence>
<dbReference type="PROSITE" id="PS00041">
    <property type="entry name" value="HTH_ARAC_FAMILY_1"/>
    <property type="match status" value="1"/>
</dbReference>
<accession>A0ABP9RHT5</accession>
<evidence type="ECO:0000259" key="4">
    <source>
        <dbReference type="PROSITE" id="PS01124"/>
    </source>
</evidence>
<dbReference type="Gene3D" id="1.10.10.60">
    <property type="entry name" value="Homeodomain-like"/>
    <property type="match status" value="1"/>
</dbReference>
<evidence type="ECO:0000313" key="6">
    <source>
        <dbReference type="Proteomes" id="UP001500074"/>
    </source>
</evidence>
<dbReference type="InterPro" id="IPR009057">
    <property type="entry name" value="Homeodomain-like_sf"/>
</dbReference>
<dbReference type="Proteomes" id="UP001500074">
    <property type="component" value="Unassembled WGS sequence"/>
</dbReference>
<dbReference type="SUPFAM" id="SSF46689">
    <property type="entry name" value="Homeodomain-like"/>
    <property type="match status" value="2"/>
</dbReference>
<dbReference type="RefSeq" id="WP_031383626.1">
    <property type="nucleotide sequence ID" value="NZ_BAABKI010000028.1"/>
</dbReference>
<evidence type="ECO:0000256" key="3">
    <source>
        <dbReference type="ARBA" id="ARBA00023163"/>
    </source>
</evidence>
<sequence>MAFFNLRSCTLTPQYIAHEHAFHQLILATSGVTELTIEGRGERITRERGCLIPSTYHHEYTGDGQNQTLVLDVPLVNLALVSCADEVERLFESPRFFAVPAQLHRLAEGVLPQVALHPALHSEIATLILRALYLNLHDESLAPIAACSEGRERIELARIERYIDAHLSEPIRVDALAALCALSPGHFHACFRELLGMTPQAYVQQRRLAHARSLIERTSRSLGAIAAEVGFLDQGSFSRAYRRTYGVPPSLHRRH</sequence>
<evidence type="ECO:0000256" key="2">
    <source>
        <dbReference type="ARBA" id="ARBA00023125"/>
    </source>
</evidence>
<keyword evidence="2" id="KW-0238">DNA-binding</keyword>
<comment type="caution">
    <text evidence="5">The sequence shown here is derived from an EMBL/GenBank/DDBJ whole genome shotgun (WGS) entry which is preliminary data.</text>
</comment>
<proteinExistence type="predicted"/>
<dbReference type="Pfam" id="PF12833">
    <property type="entry name" value="HTH_18"/>
    <property type="match status" value="1"/>
</dbReference>
<dbReference type="PANTHER" id="PTHR46796:SF10">
    <property type="entry name" value="TRANSCRIPTIONAL ACTIVATOR FEAR"/>
    <property type="match status" value="1"/>
</dbReference>
<dbReference type="PANTHER" id="PTHR46796">
    <property type="entry name" value="HTH-TYPE TRANSCRIPTIONAL ACTIVATOR RHAS-RELATED"/>
    <property type="match status" value="1"/>
</dbReference>
<dbReference type="EMBL" id="BAABKI010000028">
    <property type="protein sequence ID" value="GAA5178010.1"/>
    <property type="molecule type" value="Genomic_DNA"/>
</dbReference>
<protein>
    <submittedName>
        <fullName evidence="5">AraC family transcriptional regulator</fullName>
    </submittedName>
</protein>